<keyword evidence="1" id="KW-0175">Coiled coil</keyword>
<dbReference type="Gene3D" id="3.80.10.10">
    <property type="entry name" value="Ribonuclease Inhibitor"/>
    <property type="match status" value="1"/>
</dbReference>
<feature type="compositionally biased region" description="Polar residues" evidence="2">
    <location>
        <begin position="514"/>
        <end position="534"/>
    </location>
</feature>
<dbReference type="RefSeq" id="XP_024705445.1">
    <property type="nucleotide sequence ID" value="XM_024850718.1"/>
</dbReference>
<name>A0A2I2GB83_9EURO</name>
<feature type="compositionally biased region" description="Acidic residues" evidence="2">
    <location>
        <begin position="341"/>
        <end position="355"/>
    </location>
</feature>
<feature type="region of interest" description="Disordered" evidence="2">
    <location>
        <begin position="338"/>
        <end position="378"/>
    </location>
</feature>
<feature type="region of interest" description="Disordered" evidence="2">
    <location>
        <begin position="203"/>
        <end position="234"/>
    </location>
</feature>
<dbReference type="InterPro" id="IPR032675">
    <property type="entry name" value="LRR_dom_sf"/>
</dbReference>
<evidence type="ECO:0000256" key="2">
    <source>
        <dbReference type="SAM" id="MobiDB-lite"/>
    </source>
</evidence>
<protein>
    <recommendedName>
        <fullName evidence="5">Leucine rich repeat protein</fullName>
    </recommendedName>
</protein>
<proteinExistence type="predicted"/>
<dbReference type="GeneID" id="36558417"/>
<evidence type="ECO:0000256" key="1">
    <source>
        <dbReference type="SAM" id="Coils"/>
    </source>
</evidence>
<evidence type="ECO:0000313" key="4">
    <source>
        <dbReference type="Proteomes" id="UP000234275"/>
    </source>
</evidence>
<dbReference type="Proteomes" id="UP000234275">
    <property type="component" value="Unassembled WGS sequence"/>
</dbReference>
<dbReference type="VEuPathDB" id="FungiDB:P170DRAFT_445518"/>
<feature type="region of interest" description="Disordered" evidence="2">
    <location>
        <begin position="512"/>
        <end position="547"/>
    </location>
</feature>
<comment type="caution">
    <text evidence="3">The sequence shown here is derived from an EMBL/GenBank/DDBJ whole genome shotgun (WGS) entry which is preliminary data.</text>
</comment>
<organism evidence="3 4">
    <name type="scientific">Aspergillus steynii IBT 23096</name>
    <dbReference type="NCBI Taxonomy" id="1392250"/>
    <lineage>
        <taxon>Eukaryota</taxon>
        <taxon>Fungi</taxon>
        <taxon>Dikarya</taxon>
        <taxon>Ascomycota</taxon>
        <taxon>Pezizomycotina</taxon>
        <taxon>Eurotiomycetes</taxon>
        <taxon>Eurotiomycetidae</taxon>
        <taxon>Eurotiales</taxon>
        <taxon>Aspergillaceae</taxon>
        <taxon>Aspergillus</taxon>
        <taxon>Aspergillus subgen. Circumdati</taxon>
    </lineage>
</organism>
<dbReference type="AlphaFoldDB" id="A0A2I2GB83"/>
<keyword evidence="4" id="KW-1185">Reference proteome</keyword>
<accession>A0A2I2GB83</accession>
<sequence length="632" mass="70813">MGRLNYSARRIFGVKAGQVISKDLKKRIPPALNSKAAGRDPTLEIDVSNKRLTDEGFSLWIDDLIECIKYRDDDHVAGLARVVELHVRGNELTVHSLAKLGEVVALCKGDLHELDVSNNNIEVKTPTEKQIWFEFLSSFKDCYMLRKLDLGANPLGHAGVEILARVYIKSDLDFLEDDAEDIIDNAAEEIEVLAKNMAALKVKPGKENESPKGSGQKKSPNKGKSAKATGPSQVPLPKEKIHAKLKHFACTRGLRSIPYLIVCETFLTAGSTVHLSSMLEIQRTPDQLLEFLPTTAKTLALPEEAKECKGIIWLPNYDLGDIAYQLLYLSESIHDLKDMSDPEEADDEADDEDDTQSSSDQPAARKMGTLEMRKMQSKRGVDLSRLNKRVRMEALKKEGVHSFDIWITALRMMLVSRALLLEDMDRPCDTPVEEEVDTQVEHEEPEKPAPEPPKRVIHDLSEDARVEQLRNLPHPPQDVSRINPGPFFPGTEEFFANFPALRPVPIIQIDTAEDGSNSEATNDSETAANKDGFSSTGGPGHRSGKPNARFIAAREPEKTQWRYGLPLALWRRIIADAVGANQVLDEEQQERIMRYASDWKALGYEMTITGAEDHQQIWKFLETVHCFTYSCL</sequence>
<dbReference type="EMBL" id="MSFO01000003">
    <property type="protein sequence ID" value="PLB50143.1"/>
    <property type="molecule type" value="Genomic_DNA"/>
</dbReference>
<evidence type="ECO:0000313" key="3">
    <source>
        <dbReference type="EMBL" id="PLB50143.1"/>
    </source>
</evidence>
<dbReference type="SUPFAM" id="SSF52047">
    <property type="entry name" value="RNI-like"/>
    <property type="match status" value="1"/>
</dbReference>
<evidence type="ECO:0008006" key="5">
    <source>
        <dbReference type="Google" id="ProtNLM"/>
    </source>
</evidence>
<feature type="coiled-coil region" evidence="1">
    <location>
        <begin position="176"/>
        <end position="203"/>
    </location>
</feature>
<gene>
    <name evidence="3" type="ORF">P170DRAFT_445518</name>
</gene>
<reference evidence="3 4" key="1">
    <citation type="submission" date="2016-12" db="EMBL/GenBank/DDBJ databases">
        <title>The genomes of Aspergillus section Nigri reveals drivers in fungal speciation.</title>
        <authorList>
            <consortium name="DOE Joint Genome Institute"/>
            <person name="Vesth T.C."/>
            <person name="Nybo J."/>
            <person name="Theobald S."/>
            <person name="Brandl J."/>
            <person name="Frisvad J.C."/>
            <person name="Nielsen K.F."/>
            <person name="Lyhne E.K."/>
            <person name="Kogle M.E."/>
            <person name="Kuo A."/>
            <person name="Riley R."/>
            <person name="Clum A."/>
            <person name="Nolan M."/>
            <person name="Lipzen A."/>
            <person name="Salamov A."/>
            <person name="Henrissat B."/>
            <person name="Wiebenga A."/>
            <person name="De Vries R.P."/>
            <person name="Grigoriev I.V."/>
            <person name="Mortensen U.H."/>
            <person name="Andersen M.R."/>
            <person name="Baker S.E."/>
        </authorList>
    </citation>
    <scope>NUCLEOTIDE SEQUENCE [LARGE SCALE GENOMIC DNA]</scope>
    <source>
        <strain evidence="3 4">IBT 23096</strain>
    </source>
</reference>
<feature type="region of interest" description="Disordered" evidence="2">
    <location>
        <begin position="432"/>
        <end position="455"/>
    </location>
</feature>
<feature type="compositionally biased region" description="Basic and acidic residues" evidence="2">
    <location>
        <begin position="439"/>
        <end position="455"/>
    </location>
</feature>
<dbReference type="OrthoDB" id="9876299at2759"/>